<name>A0ABW7D9A4_9PSED</name>
<dbReference type="EMBL" id="JBIEIL010000004">
    <property type="protein sequence ID" value="MFG6204619.1"/>
    <property type="molecule type" value="Genomic_DNA"/>
</dbReference>
<comment type="caution">
    <text evidence="2">The sequence shown here is derived from an EMBL/GenBank/DDBJ whole genome shotgun (WGS) entry which is preliminary data.</text>
</comment>
<dbReference type="CDD" id="cd00093">
    <property type="entry name" value="HTH_XRE"/>
    <property type="match status" value="1"/>
</dbReference>
<dbReference type="RefSeq" id="WP_394505264.1">
    <property type="nucleotide sequence ID" value="NZ_JBIEIL010000004.1"/>
</dbReference>
<dbReference type="InterPro" id="IPR010982">
    <property type="entry name" value="Lambda_DNA-bd_dom_sf"/>
</dbReference>
<feature type="domain" description="HTH cro/C1-type" evidence="1">
    <location>
        <begin position="18"/>
        <end position="62"/>
    </location>
</feature>
<accession>A0ABW7D9A4</accession>
<dbReference type="Proteomes" id="UP001605918">
    <property type="component" value="Unassembled WGS sequence"/>
</dbReference>
<dbReference type="InterPro" id="IPR001387">
    <property type="entry name" value="Cro/C1-type_HTH"/>
</dbReference>
<dbReference type="SUPFAM" id="SSF47413">
    <property type="entry name" value="lambda repressor-like DNA-binding domains"/>
    <property type="match status" value="1"/>
</dbReference>
<dbReference type="PROSITE" id="PS50943">
    <property type="entry name" value="HTH_CROC1"/>
    <property type="match status" value="1"/>
</dbReference>
<keyword evidence="3" id="KW-1185">Reference proteome</keyword>
<evidence type="ECO:0000313" key="2">
    <source>
        <dbReference type="EMBL" id="MFG6204619.1"/>
    </source>
</evidence>
<dbReference type="Gene3D" id="1.10.260.40">
    <property type="entry name" value="lambda repressor-like DNA-binding domains"/>
    <property type="match status" value="1"/>
</dbReference>
<sequence length="270" mass="30914">MSGFLPANLKLLCSHYRSVAEVCRKIRINRGQFNKYLCGKSFPTPFNLKRICDFFGVEECEIILPGEQFIALTGLKAGKNKSSGEMAASQMMHEHLRKQSSPELKAHIGYYYEYYHAMTEPGSILCSLVHVRAEGDEIVYERNERLQISQTAEDFERYQYLGIAYHLRDRLFFIDYESLTSNEICQTILIPSFKSCITRLNGLKMGVSAADHRAPACSRVVWEYLGQEINPIDAYRRVRLYEPDDCAIDDDLRARLAQSRIVEGLFVIAG</sequence>
<gene>
    <name evidence="2" type="ORF">ACGSLL_09605</name>
</gene>
<proteinExistence type="predicted"/>
<protein>
    <submittedName>
        <fullName evidence="2">Helix-turn-helix domain-containing protein</fullName>
    </submittedName>
</protein>
<organism evidence="2 3">
    <name type="scientific">Pseudomonas retamae</name>
    <dbReference type="NCBI Taxonomy" id="702110"/>
    <lineage>
        <taxon>Bacteria</taxon>
        <taxon>Pseudomonadati</taxon>
        <taxon>Pseudomonadota</taxon>
        <taxon>Gammaproteobacteria</taxon>
        <taxon>Pseudomonadales</taxon>
        <taxon>Pseudomonadaceae</taxon>
        <taxon>Pseudomonas</taxon>
    </lineage>
</organism>
<evidence type="ECO:0000259" key="1">
    <source>
        <dbReference type="PROSITE" id="PS50943"/>
    </source>
</evidence>
<reference evidence="2 3" key="1">
    <citation type="submission" date="2024-10" db="EMBL/GenBank/DDBJ databases">
        <title>Whole genome of Pseudomonas sp Strain RB5.</title>
        <authorList>
            <person name="Selami N."/>
        </authorList>
    </citation>
    <scope>NUCLEOTIDE SEQUENCE [LARGE SCALE GENOMIC DNA]</scope>
    <source>
        <strain evidence="2 3">RB5</strain>
    </source>
</reference>
<evidence type="ECO:0000313" key="3">
    <source>
        <dbReference type="Proteomes" id="UP001605918"/>
    </source>
</evidence>